<dbReference type="Gene3D" id="3.40.50.720">
    <property type="entry name" value="NAD(P)-binding Rossmann-like Domain"/>
    <property type="match status" value="1"/>
</dbReference>
<dbReference type="GO" id="GO:0008641">
    <property type="term" value="F:ubiquitin-like modifier activating enzyme activity"/>
    <property type="evidence" value="ECO:0007669"/>
    <property type="project" value="InterPro"/>
</dbReference>
<dbReference type="SUPFAM" id="SSF69572">
    <property type="entry name" value="Activating enzymes of the ubiquitin-like proteins"/>
    <property type="match status" value="1"/>
</dbReference>
<dbReference type="Pfam" id="PF00899">
    <property type="entry name" value="ThiF"/>
    <property type="match status" value="1"/>
</dbReference>
<dbReference type="GO" id="GO:0005524">
    <property type="term" value="F:ATP binding"/>
    <property type="evidence" value="ECO:0007669"/>
    <property type="project" value="UniProtKB-KW"/>
</dbReference>
<feature type="domain" description="THIF-type NAD/FAD binding fold" evidence="4">
    <location>
        <begin position="16"/>
        <end position="249"/>
    </location>
</feature>
<dbReference type="EMBL" id="PYLO01000004">
    <property type="protein sequence ID" value="PST36502.1"/>
    <property type="molecule type" value="Genomic_DNA"/>
</dbReference>
<accession>A0A2T3FML7</accession>
<dbReference type="PANTHER" id="PTHR10953:SF102">
    <property type="entry name" value="ADENYLYLTRANSFERASE AND SULFURTRANSFERASE MOCS3"/>
    <property type="match status" value="1"/>
</dbReference>
<organism evidence="5 6">
    <name type="scientific">Clostridium fessum</name>
    <dbReference type="NCBI Taxonomy" id="2126740"/>
    <lineage>
        <taxon>Bacteria</taxon>
        <taxon>Bacillati</taxon>
        <taxon>Bacillota</taxon>
        <taxon>Clostridia</taxon>
        <taxon>Eubacteriales</taxon>
        <taxon>Clostridiaceae</taxon>
        <taxon>Clostridium</taxon>
    </lineage>
</organism>
<dbReference type="Proteomes" id="UP000241048">
    <property type="component" value="Unassembled WGS sequence"/>
</dbReference>
<gene>
    <name evidence="5" type="ORF">C7U56_11975</name>
</gene>
<evidence type="ECO:0000259" key="4">
    <source>
        <dbReference type="Pfam" id="PF00899"/>
    </source>
</evidence>
<dbReference type="CDD" id="cd00757">
    <property type="entry name" value="ThiF_MoeB_HesA_family"/>
    <property type="match status" value="1"/>
</dbReference>
<keyword evidence="1 5" id="KW-0808">Transferase</keyword>
<dbReference type="GO" id="GO:0004792">
    <property type="term" value="F:thiosulfate-cyanide sulfurtransferase activity"/>
    <property type="evidence" value="ECO:0007669"/>
    <property type="project" value="TreeGrafter"/>
</dbReference>
<dbReference type="GO" id="GO:0005829">
    <property type="term" value="C:cytosol"/>
    <property type="evidence" value="ECO:0007669"/>
    <property type="project" value="TreeGrafter"/>
</dbReference>
<dbReference type="PANTHER" id="PTHR10953">
    <property type="entry name" value="UBIQUITIN-ACTIVATING ENZYME E1"/>
    <property type="match status" value="1"/>
</dbReference>
<proteinExistence type="predicted"/>
<name>A0A2T3FML7_9CLOT</name>
<evidence type="ECO:0000256" key="1">
    <source>
        <dbReference type="ARBA" id="ARBA00022679"/>
    </source>
</evidence>
<dbReference type="GO" id="GO:0008146">
    <property type="term" value="F:sulfotransferase activity"/>
    <property type="evidence" value="ECO:0007669"/>
    <property type="project" value="TreeGrafter"/>
</dbReference>
<protein>
    <submittedName>
        <fullName evidence="5">Adenylyltransferase</fullName>
    </submittedName>
</protein>
<evidence type="ECO:0000256" key="2">
    <source>
        <dbReference type="ARBA" id="ARBA00022741"/>
    </source>
</evidence>
<dbReference type="AlphaFoldDB" id="A0A2T3FML7"/>
<keyword evidence="2" id="KW-0547">Nucleotide-binding</keyword>
<dbReference type="GO" id="GO:0016779">
    <property type="term" value="F:nucleotidyltransferase activity"/>
    <property type="evidence" value="ECO:0007669"/>
    <property type="project" value="UniProtKB-KW"/>
</dbReference>
<keyword evidence="5" id="KW-0548">Nucleotidyltransferase</keyword>
<dbReference type="InterPro" id="IPR000594">
    <property type="entry name" value="ThiF_NAD_FAD-bd"/>
</dbReference>
<keyword evidence="6" id="KW-1185">Reference proteome</keyword>
<reference evidence="5 6" key="1">
    <citation type="submission" date="2018-03" db="EMBL/GenBank/DDBJ databases">
        <title>Lachnoclostridium SNUG30386 gen.nov., sp.nov., isolated from human faeces.</title>
        <authorList>
            <person name="Seo B."/>
            <person name="Jeon K."/>
            <person name="Ko G."/>
        </authorList>
    </citation>
    <scope>NUCLEOTIDE SEQUENCE [LARGE SCALE GENOMIC DNA]</scope>
    <source>
        <strain evidence="5 6">SNUG30386</strain>
    </source>
</reference>
<dbReference type="FunFam" id="3.40.50.720:FF:000033">
    <property type="entry name" value="Adenylyltransferase and sulfurtransferase MOCS3"/>
    <property type="match status" value="1"/>
</dbReference>
<evidence type="ECO:0000313" key="5">
    <source>
        <dbReference type="EMBL" id="PST36502.1"/>
    </source>
</evidence>
<evidence type="ECO:0000256" key="3">
    <source>
        <dbReference type="ARBA" id="ARBA00022840"/>
    </source>
</evidence>
<comment type="caution">
    <text evidence="5">The sequence shown here is derived from an EMBL/GenBank/DDBJ whole genome shotgun (WGS) entry which is preliminary data.</text>
</comment>
<dbReference type="InterPro" id="IPR035985">
    <property type="entry name" value="Ubiquitin-activating_enz"/>
</dbReference>
<dbReference type="InterPro" id="IPR045886">
    <property type="entry name" value="ThiF/MoeB/HesA"/>
</dbReference>
<sequence length="259" mass="27913">MIQKGDAGLEIDKERYKRNILLPEVGEEGQKKLAESRVLVVGAGGLGSPVSLYLAAAGVGTIGIADFDRVDVSNLQRQILYREQDIGKAKAELTAEQLQSRNHSVQVELYPEGITAENAEEILAKFDVIVDASDNFPTRYLLSDTCMKLGKPDVYGAICEFAGQVTVFASDGPCLRCLCPEAEDPSGNPNSAAYGVLGVIPGMIGCMQAAEVLKLLLGKGEPLIGKMLFIDAKTWSTDLIEVPVHPQCSCHTHTKVHRT</sequence>
<keyword evidence="3" id="KW-0067">ATP-binding</keyword>
<evidence type="ECO:0000313" key="6">
    <source>
        <dbReference type="Proteomes" id="UP000241048"/>
    </source>
</evidence>